<sequence length="322" mass="34959">MTDAPISEPKLKHFPVPFFAVVMGMMGLTLALHTAADVYPVLAMVSEVFMWGGIAAFLVISMFYIAKFMTYRTAIYAEWNHPVRLAFFPAISISLLLIATALMSSFPDAARGIWIIGAALQAVLTLAVISGWISHRSFEVGQLTPAWFIPAVGNVVAPVAGAPLGYVELSWLFFSTGLVFWVVLLTLVFNRLIFHNPIPGKLYPTLVILIAPPAVAFLAYVNLTGDIDPFARILLNSGYVFAALMVIQIPNFAKLPFALPWWALSFPVAALTIASFRFAALAGSQAHVVIGTCILVVLCAIMAGLIYRTAVAIIRNEICVPE</sequence>
<reference evidence="7" key="1">
    <citation type="submission" date="2015-09" db="EMBL/GenBank/DDBJ databases">
        <authorList>
            <person name="Rodrigo-Torres Lidia"/>
            <person name="Arahal R.David."/>
        </authorList>
    </citation>
    <scope>NUCLEOTIDE SEQUENCE [LARGE SCALE GENOMIC DNA]</scope>
    <source>
        <strain evidence="7">CECT 7735</strain>
    </source>
</reference>
<keyword evidence="2 5" id="KW-0812">Transmembrane</keyword>
<comment type="subcellular location">
    <subcellularLocation>
        <location evidence="1">Membrane</location>
        <topology evidence="1">Multi-pass membrane protein</topology>
    </subcellularLocation>
</comment>
<feature type="transmembrane region" description="Helical" evidence="5">
    <location>
        <begin position="229"/>
        <end position="247"/>
    </location>
</feature>
<feature type="transmembrane region" description="Helical" evidence="5">
    <location>
        <begin position="202"/>
        <end position="223"/>
    </location>
</feature>
<dbReference type="InterPro" id="IPR038665">
    <property type="entry name" value="Voltage-dep_anion_channel_sf"/>
</dbReference>
<evidence type="ECO:0000256" key="5">
    <source>
        <dbReference type="SAM" id="Phobius"/>
    </source>
</evidence>
<organism evidence="6 7">
    <name type="scientific">Shimia thalassica</name>
    <dbReference type="NCBI Taxonomy" id="1715693"/>
    <lineage>
        <taxon>Bacteria</taxon>
        <taxon>Pseudomonadati</taxon>
        <taxon>Pseudomonadota</taxon>
        <taxon>Alphaproteobacteria</taxon>
        <taxon>Rhodobacterales</taxon>
        <taxon>Roseobacteraceae</taxon>
    </lineage>
</organism>
<evidence type="ECO:0000256" key="3">
    <source>
        <dbReference type="ARBA" id="ARBA00022989"/>
    </source>
</evidence>
<dbReference type="STRING" id="1715693.PH7735_01524"/>
<evidence type="ECO:0000256" key="2">
    <source>
        <dbReference type="ARBA" id="ARBA00022692"/>
    </source>
</evidence>
<feature type="transmembrane region" description="Helical" evidence="5">
    <location>
        <begin position="86"/>
        <end position="106"/>
    </location>
</feature>
<feature type="transmembrane region" description="Helical" evidence="5">
    <location>
        <begin position="145"/>
        <end position="165"/>
    </location>
</feature>
<dbReference type="CDD" id="cd09323">
    <property type="entry name" value="TDT_SLAC1_like"/>
    <property type="match status" value="1"/>
</dbReference>
<dbReference type="GeneID" id="83880576"/>
<feature type="transmembrane region" description="Helical" evidence="5">
    <location>
        <begin position="48"/>
        <end position="66"/>
    </location>
</feature>
<protein>
    <recommendedName>
        <fullName evidence="8">Tellurite resistance protein TehA</fullName>
    </recommendedName>
</protein>
<keyword evidence="4 5" id="KW-0472">Membrane</keyword>
<proteinExistence type="predicted"/>
<evidence type="ECO:0000313" key="6">
    <source>
        <dbReference type="EMBL" id="CUJ92797.1"/>
    </source>
</evidence>
<dbReference type="Pfam" id="PF03595">
    <property type="entry name" value="SLAC1"/>
    <property type="match status" value="1"/>
</dbReference>
<dbReference type="InterPro" id="IPR004695">
    <property type="entry name" value="SLAC1/Mae1/Ssu1/TehA"/>
</dbReference>
<gene>
    <name evidence="6" type="primary">tehA</name>
    <name evidence="6" type="ORF">PH7735_01524</name>
</gene>
<feature type="transmembrane region" description="Helical" evidence="5">
    <location>
        <begin position="16"/>
        <end position="36"/>
    </location>
</feature>
<evidence type="ECO:0008006" key="8">
    <source>
        <dbReference type="Google" id="ProtNLM"/>
    </source>
</evidence>
<dbReference type="Proteomes" id="UP000051870">
    <property type="component" value="Unassembled WGS sequence"/>
</dbReference>
<name>A0A0P1I641_9RHOB</name>
<keyword evidence="7" id="KW-1185">Reference proteome</keyword>
<evidence type="ECO:0000313" key="7">
    <source>
        <dbReference type="Proteomes" id="UP000051870"/>
    </source>
</evidence>
<feature type="transmembrane region" description="Helical" evidence="5">
    <location>
        <begin position="112"/>
        <end position="133"/>
    </location>
</feature>
<dbReference type="GO" id="GO:0005886">
    <property type="term" value="C:plasma membrane"/>
    <property type="evidence" value="ECO:0007669"/>
    <property type="project" value="TreeGrafter"/>
</dbReference>
<feature type="transmembrane region" description="Helical" evidence="5">
    <location>
        <begin position="171"/>
        <end position="190"/>
    </location>
</feature>
<dbReference type="InterPro" id="IPR052951">
    <property type="entry name" value="Tellurite_res_ion_channel"/>
</dbReference>
<dbReference type="PANTHER" id="PTHR37955:SF1">
    <property type="entry name" value="DEP DOMAIN-CONTAINING PROTEIN"/>
    <property type="match status" value="1"/>
</dbReference>
<dbReference type="PANTHER" id="PTHR37955">
    <property type="entry name" value="TELLURITE RESISTANCE PROTEIN TEHA"/>
    <property type="match status" value="1"/>
</dbReference>
<keyword evidence="3 5" id="KW-1133">Transmembrane helix</keyword>
<dbReference type="AlphaFoldDB" id="A0A0P1I641"/>
<dbReference type="GO" id="GO:0046583">
    <property type="term" value="F:monoatomic cation efflux transmembrane transporter activity"/>
    <property type="evidence" value="ECO:0007669"/>
    <property type="project" value="TreeGrafter"/>
</dbReference>
<feature type="transmembrane region" description="Helical" evidence="5">
    <location>
        <begin position="286"/>
        <end position="307"/>
    </location>
</feature>
<dbReference type="RefSeq" id="WP_058310643.1">
    <property type="nucleotide sequence ID" value="NZ_CYTW01000001.1"/>
</dbReference>
<accession>A0A0P1I641</accession>
<dbReference type="EMBL" id="CYTW01000001">
    <property type="protein sequence ID" value="CUJ92797.1"/>
    <property type="molecule type" value="Genomic_DNA"/>
</dbReference>
<feature type="transmembrane region" description="Helical" evidence="5">
    <location>
        <begin position="259"/>
        <end position="280"/>
    </location>
</feature>
<evidence type="ECO:0000256" key="1">
    <source>
        <dbReference type="ARBA" id="ARBA00004141"/>
    </source>
</evidence>
<evidence type="ECO:0000256" key="4">
    <source>
        <dbReference type="ARBA" id="ARBA00023136"/>
    </source>
</evidence>
<dbReference type="Gene3D" id="1.50.10.150">
    <property type="entry name" value="Voltage-dependent anion channel"/>
    <property type="match status" value="1"/>
</dbReference>